<protein>
    <submittedName>
        <fullName evidence="2">Pirin-like protein</fullName>
    </submittedName>
</protein>
<evidence type="ECO:0000313" key="2">
    <source>
        <dbReference type="EMBL" id="ADB38265.1"/>
    </source>
</evidence>
<sequence length="241" mass="26488">MIDTRTQAQLYVADQRGCSQNSFFRSYHTFNFGPYTAEHRSAFGGLRVLNDDTLGPGHRLSLTVDDDTAVVLIPLVGGLEFNSPVADGFLEAGQVQTVWLTKGMSYQLSNPYETELINFVQLWFSSGSETSLITSRQSDIDLTTTDQLLPAFALTSLRDDSEPAGMGFIGKFNGRAEGTYALKNPQNGVFVFILSGAFEVQNRLLHERDGLSLMNMPEAIVEVEALSNNAILLLMEVPLHG</sequence>
<dbReference type="PANTHER" id="PTHR43212">
    <property type="entry name" value="QUERCETIN 2,3-DIOXYGENASE"/>
    <property type="match status" value="1"/>
</dbReference>
<dbReference type="InterPro" id="IPR014710">
    <property type="entry name" value="RmlC-like_jellyroll"/>
</dbReference>
<proteinExistence type="predicted"/>
<organism evidence="2 3">
    <name type="scientific">Spirosoma linguale (strain ATCC 33905 / DSM 74 / LMG 10896 / Claus 1)</name>
    <dbReference type="NCBI Taxonomy" id="504472"/>
    <lineage>
        <taxon>Bacteria</taxon>
        <taxon>Pseudomonadati</taxon>
        <taxon>Bacteroidota</taxon>
        <taxon>Cytophagia</taxon>
        <taxon>Cytophagales</taxon>
        <taxon>Cytophagaceae</taxon>
        <taxon>Spirosoma</taxon>
    </lineage>
</organism>
<dbReference type="eggNOG" id="COG1741">
    <property type="taxonomic scope" value="Bacteria"/>
</dbReference>
<accession>D2QEL3</accession>
<dbReference type="EMBL" id="CP001769">
    <property type="protein sequence ID" value="ADB38265.1"/>
    <property type="molecule type" value="Genomic_DNA"/>
</dbReference>
<feature type="domain" description="Quercetin 2,3-dioxygenase C-terminal cupin" evidence="1">
    <location>
        <begin position="170"/>
        <end position="236"/>
    </location>
</feature>
<dbReference type="KEGG" id="sli:Slin_2244"/>
<dbReference type="Proteomes" id="UP000002028">
    <property type="component" value="Chromosome"/>
</dbReference>
<dbReference type="InterPro" id="IPR012093">
    <property type="entry name" value="Pirin"/>
</dbReference>
<name>D2QEL3_SPILD</name>
<dbReference type="InterPro" id="IPR041602">
    <property type="entry name" value="Quercetinase_C"/>
</dbReference>
<dbReference type="RefSeq" id="WP_012926809.1">
    <property type="nucleotide sequence ID" value="NC_013730.1"/>
</dbReference>
<dbReference type="AlphaFoldDB" id="D2QEL3"/>
<keyword evidence="3" id="KW-1185">Reference proteome</keyword>
<evidence type="ECO:0000259" key="1">
    <source>
        <dbReference type="Pfam" id="PF17954"/>
    </source>
</evidence>
<dbReference type="Gene3D" id="2.60.120.10">
    <property type="entry name" value="Jelly Rolls"/>
    <property type="match status" value="2"/>
</dbReference>
<dbReference type="PANTHER" id="PTHR43212:SF3">
    <property type="entry name" value="QUERCETIN 2,3-DIOXYGENASE"/>
    <property type="match status" value="1"/>
</dbReference>
<dbReference type="HOGENOM" id="CLU_064194_2_3_10"/>
<dbReference type="SUPFAM" id="SSF51182">
    <property type="entry name" value="RmlC-like cupins"/>
    <property type="match status" value="1"/>
</dbReference>
<dbReference type="InterPro" id="IPR011051">
    <property type="entry name" value="RmlC_Cupin_sf"/>
</dbReference>
<evidence type="ECO:0000313" key="3">
    <source>
        <dbReference type="Proteomes" id="UP000002028"/>
    </source>
</evidence>
<gene>
    <name evidence="2" type="ordered locus">Slin_2244</name>
</gene>
<reference evidence="2 3" key="1">
    <citation type="journal article" date="2010" name="Stand. Genomic Sci.">
        <title>Complete genome sequence of Spirosoma linguale type strain (1).</title>
        <authorList>
            <person name="Lail K."/>
            <person name="Sikorski J."/>
            <person name="Saunders E."/>
            <person name="Lapidus A."/>
            <person name="Glavina Del Rio T."/>
            <person name="Copeland A."/>
            <person name="Tice H."/>
            <person name="Cheng J.-F."/>
            <person name="Lucas S."/>
            <person name="Nolan M."/>
            <person name="Bruce D."/>
            <person name="Goodwin L."/>
            <person name="Pitluck S."/>
            <person name="Ivanova N."/>
            <person name="Mavromatis K."/>
            <person name="Ovchinnikova G."/>
            <person name="Pati A."/>
            <person name="Chen A."/>
            <person name="Palaniappan K."/>
            <person name="Land M."/>
            <person name="Hauser L."/>
            <person name="Chang Y.-J."/>
            <person name="Jeffries C.D."/>
            <person name="Chain P."/>
            <person name="Brettin T."/>
            <person name="Detter J.C."/>
            <person name="Schuetze A."/>
            <person name="Rohde M."/>
            <person name="Tindall B.J."/>
            <person name="Goeker M."/>
            <person name="Bristow J."/>
            <person name="Eisen J.A."/>
            <person name="Markowitz V."/>
            <person name="Hugenholtz P."/>
            <person name="Kyrpides N.C."/>
            <person name="Klenk H.-P."/>
            <person name="Chen F."/>
        </authorList>
    </citation>
    <scope>NUCLEOTIDE SEQUENCE [LARGE SCALE GENOMIC DNA]</scope>
    <source>
        <strain evidence="3">ATCC 33905 / DSM 74 / LMG 10896 / Claus 1</strain>
    </source>
</reference>
<dbReference type="Pfam" id="PF17954">
    <property type="entry name" value="Pirin_C_2"/>
    <property type="match status" value="1"/>
</dbReference>